<evidence type="ECO:0000256" key="1">
    <source>
        <dbReference type="PROSITE-ProRule" id="PRU00042"/>
    </source>
</evidence>
<dbReference type="PROSITE" id="PS50157">
    <property type="entry name" value="ZINC_FINGER_C2H2_2"/>
    <property type="match status" value="1"/>
</dbReference>
<reference evidence="4 5" key="1">
    <citation type="journal article" date="2020" name="Nature">
        <title>Six reference-quality genomes reveal evolution of bat adaptations.</title>
        <authorList>
            <person name="Jebb D."/>
            <person name="Huang Z."/>
            <person name="Pippel M."/>
            <person name="Hughes G.M."/>
            <person name="Lavrichenko K."/>
            <person name="Devanna P."/>
            <person name="Winkler S."/>
            <person name="Jermiin L.S."/>
            <person name="Skirmuntt E.C."/>
            <person name="Katzourakis A."/>
            <person name="Burkitt-Gray L."/>
            <person name="Ray D.A."/>
            <person name="Sullivan K.A.M."/>
            <person name="Roscito J.G."/>
            <person name="Kirilenko B.M."/>
            <person name="Davalos L.M."/>
            <person name="Corthals A.P."/>
            <person name="Power M.L."/>
            <person name="Jones G."/>
            <person name="Ransome R.D."/>
            <person name="Dechmann D.K.N."/>
            <person name="Locatelli A.G."/>
            <person name="Puechmaille S.J."/>
            <person name="Fedrigo O."/>
            <person name="Jarvis E.D."/>
            <person name="Hiller M."/>
            <person name="Vernes S.C."/>
            <person name="Myers E.W."/>
            <person name="Teeling E.C."/>
        </authorList>
    </citation>
    <scope>NUCLEOTIDE SEQUENCE [LARGE SCALE GENOMIC DNA]</scope>
    <source>
        <strain evidence="4">MMyoMyo1</strain>
        <tissue evidence="4">Flight muscle</tissue>
    </source>
</reference>
<organism evidence="4 5">
    <name type="scientific">Myotis myotis</name>
    <name type="common">Greater mouse-eared bat</name>
    <name type="synonym">Vespertilio myotis</name>
    <dbReference type="NCBI Taxonomy" id="51298"/>
    <lineage>
        <taxon>Eukaryota</taxon>
        <taxon>Metazoa</taxon>
        <taxon>Chordata</taxon>
        <taxon>Craniata</taxon>
        <taxon>Vertebrata</taxon>
        <taxon>Euteleostomi</taxon>
        <taxon>Mammalia</taxon>
        <taxon>Eutheria</taxon>
        <taxon>Laurasiatheria</taxon>
        <taxon>Chiroptera</taxon>
        <taxon>Yangochiroptera</taxon>
        <taxon>Vespertilionidae</taxon>
        <taxon>Myotis</taxon>
    </lineage>
</organism>
<sequence length="142" mass="16393">MKMHTLQKRTENVATSHRSRRDSARAENVIGVHLRLGVHLRKQRSHTEQGEECPYCEAVLHARSALTQHHKSHKNEKRFPCDSACRQERHTIMQPSACSHCDKTFRQKQLLDVHFKRYLDPNFVPAASVCSKCGKTYPSKTC</sequence>
<dbReference type="InterPro" id="IPR036236">
    <property type="entry name" value="Znf_C2H2_sf"/>
</dbReference>
<dbReference type="SUPFAM" id="SSF57667">
    <property type="entry name" value="beta-beta-alpha zinc fingers"/>
    <property type="match status" value="2"/>
</dbReference>
<feature type="domain" description="C2H2-type" evidence="3">
    <location>
        <begin position="51"/>
        <end position="78"/>
    </location>
</feature>
<protein>
    <recommendedName>
        <fullName evidence="3">C2H2-type domain-containing protein</fullName>
    </recommendedName>
</protein>
<gene>
    <name evidence="4" type="ORF">mMyoMyo1_009479</name>
</gene>
<keyword evidence="1" id="KW-0479">Metal-binding</keyword>
<dbReference type="GO" id="GO:0008270">
    <property type="term" value="F:zinc ion binding"/>
    <property type="evidence" value="ECO:0007669"/>
    <property type="project" value="UniProtKB-KW"/>
</dbReference>
<dbReference type="Gene3D" id="3.30.160.60">
    <property type="entry name" value="Classic Zinc Finger"/>
    <property type="match status" value="1"/>
</dbReference>
<evidence type="ECO:0000313" key="4">
    <source>
        <dbReference type="EMBL" id="KAF6285920.1"/>
    </source>
</evidence>
<dbReference type="InterPro" id="IPR013087">
    <property type="entry name" value="Znf_C2H2_type"/>
</dbReference>
<keyword evidence="1" id="KW-0862">Zinc</keyword>
<accession>A0A7J7SBY1</accession>
<dbReference type="FunFam" id="3.30.160.60:FF:000420">
    <property type="entry name" value="Putative transcriptional repressor ctcf"/>
    <property type="match status" value="1"/>
</dbReference>
<dbReference type="AlphaFoldDB" id="A0A7J7SBY1"/>
<keyword evidence="1" id="KW-0863">Zinc-finger</keyword>
<keyword evidence="5" id="KW-1185">Reference proteome</keyword>
<evidence type="ECO:0000313" key="5">
    <source>
        <dbReference type="Proteomes" id="UP000527355"/>
    </source>
</evidence>
<name>A0A7J7SBY1_MYOMY</name>
<feature type="region of interest" description="Disordered" evidence="2">
    <location>
        <begin position="1"/>
        <end position="24"/>
    </location>
</feature>
<dbReference type="Proteomes" id="UP000527355">
    <property type="component" value="Unassembled WGS sequence"/>
</dbReference>
<comment type="caution">
    <text evidence="4">The sequence shown here is derived from an EMBL/GenBank/DDBJ whole genome shotgun (WGS) entry which is preliminary data.</text>
</comment>
<dbReference type="EMBL" id="JABWUV010000019">
    <property type="protein sequence ID" value="KAF6285920.1"/>
    <property type="molecule type" value="Genomic_DNA"/>
</dbReference>
<dbReference type="PROSITE" id="PS00028">
    <property type="entry name" value="ZINC_FINGER_C2H2_1"/>
    <property type="match status" value="1"/>
</dbReference>
<evidence type="ECO:0000259" key="3">
    <source>
        <dbReference type="PROSITE" id="PS50157"/>
    </source>
</evidence>
<proteinExistence type="predicted"/>
<evidence type="ECO:0000256" key="2">
    <source>
        <dbReference type="SAM" id="MobiDB-lite"/>
    </source>
</evidence>